<feature type="domain" description="Soluble ligand binding" evidence="4">
    <location>
        <begin position="393"/>
        <end position="421"/>
    </location>
</feature>
<comment type="caution">
    <text evidence="5">The sequence shown here is derived from an EMBL/GenBank/DDBJ whole genome shotgun (WGS) entry which is preliminary data.</text>
</comment>
<keyword evidence="2" id="KW-0812">Transmembrane</keyword>
<evidence type="ECO:0000313" key="5">
    <source>
        <dbReference type="EMBL" id="MCY1719082.1"/>
    </source>
</evidence>
<dbReference type="AlphaFoldDB" id="A0A9X3J4Q3"/>
<feature type="domain" description="Soluble ligand binding" evidence="4">
    <location>
        <begin position="310"/>
        <end position="357"/>
    </location>
</feature>
<keyword evidence="6" id="KW-1185">Reference proteome</keyword>
<evidence type="ECO:0000256" key="2">
    <source>
        <dbReference type="SAM" id="Phobius"/>
    </source>
</evidence>
<feature type="domain" description="Soluble ligand binding" evidence="4">
    <location>
        <begin position="483"/>
        <end position="527"/>
    </location>
</feature>
<feature type="domain" description="Soluble ligand binding" evidence="4">
    <location>
        <begin position="671"/>
        <end position="712"/>
    </location>
</feature>
<name>A0A9X3J4Q3_9BACT</name>
<accession>A0A9X3J4Q3</accession>
<dbReference type="InterPro" id="IPR049712">
    <property type="entry name" value="Poly_export"/>
</dbReference>
<dbReference type="Gene3D" id="3.30.1950.10">
    <property type="entry name" value="wza like domain"/>
    <property type="match status" value="1"/>
</dbReference>
<dbReference type="GO" id="GO:0015159">
    <property type="term" value="F:polysaccharide transmembrane transporter activity"/>
    <property type="evidence" value="ECO:0007669"/>
    <property type="project" value="InterPro"/>
</dbReference>
<evidence type="ECO:0000259" key="3">
    <source>
        <dbReference type="Pfam" id="PF02563"/>
    </source>
</evidence>
<feature type="domain" description="Polysaccharide export protein N-terminal" evidence="3">
    <location>
        <begin position="139"/>
        <end position="204"/>
    </location>
</feature>
<keyword evidence="1" id="KW-0732">Signal</keyword>
<dbReference type="PANTHER" id="PTHR33619:SF3">
    <property type="entry name" value="POLYSACCHARIDE EXPORT PROTEIN GFCE-RELATED"/>
    <property type="match status" value="1"/>
</dbReference>
<dbReference type="PANTHER" id="PTHR33619">
    <property type="entry name" value="POLYSACCHARIDE EXPORT PROTEIN GFCE-RELATED"/>
    <property type="match status" value="1"/>
</dbReference>
<keyword evidence="2" id="KW-0472">Membrane</keyword>
<dbReference type="InterPro" id="IPR003715">
    <property type="entry name" value="Poly_export_N"/>
</dbReference>
<organism evidence="5 6">
    <name type="scientific">Draconibacterium aestuarii</name>
    <dbReference type="NCBI Taxonomy" id="2998507"/>
    <lineage>
        <taxon>Bacteria</taxon>
        <taxon>Pseudomonadati</taxon>
        <taxon>Bacteroidota</taxon>
        <taxon>Bacteroidia</taxon>
        <taxon>Marinilabiliales</taxon>
        <taxon>Prolixibacteraceae</taxon>
        <taxon>Draconibacterium</taxon>
    </lineage>
</organism>
<keyword evidence="2" id="KW-1133">Transmembrane helix</keyword>
<protein>
    <submittedName>
        <fullName evidence="5">SLBB domain-containing protein</fullName>
    </submittedName>
</protein>
<evidence type="ECO:0000313" key="6">
    <source>
        <dbReference type="Proteomes" id="UP001145087"/>
    </source>
</evidence>
<dbReference type="Gene3D" id="3.10.560.10">
    <property type="entry name" value="Outer membrane lipoprotein wza domain like"/>
    <property type="match status" value="6"/>
</dbReference>
<evidence type="ECO:0000256" key="1">
    <source>
        <dbReference type="ARBA" id="ARBA00022729"/>
    </source>
</evidence>
<dbReference type="EMBL" id="JAPOHD010000005">
    <property type="protein sequence ID" value="MCY1719082.1"/>
    <property type="molecule type" value="Genomic_DNA"/>
</dbReference>
<feature type="domain" description="Soluble ligand binding" evidence="4">
    <location>
        <begin position="228"/>
        <end position="272"/>
    </location>
</feature>
<evidence type="ECO:0000259" key="4">
    <source>
        <dbReference type="Pfam" id="PF10531"/>
    </source>
</evidence>
<dbReference type="Pfam" id="PF02563">
    <property type="entry name" value="Poly_export"/>
    <property type="match status" value="1"/>
</dbReference>
<proteinExistence type="predicted"/>
<dbReference type="RefSeq" id="WP_343331419.1">
    <property type="nucleotide sequence ID" value="NZ_JAPOHD010000005.1"/>
</dbReference>
<feature type="transmembrane region" description="Helical" evidence="2">
    <location>
        <begin position="754"/>
        <end position="774"/>
    </location>
</feature>
<reference evidence="5" key="1">
    <citation type="submission" date="2022-11" db="EMBL/GenBank/DDBJ databases">
        <title>Marilongibacter aestuarii gen. nov., sp. nov., isolated from tidal flat sediment.</title>
        <authorList>
            <person name="Jiayan W."/>
        </authorList>
    </citation>
    <scope>NUCLEOTIDE SEQUENCE</scope>
    <source>
        <strain evidence="5">Z1-6</strain>
    </source>
</reference>
<dbReference type="InterPro" id="IPR019554">
    <property type="entry name" value="Soluble_ligand-bd"/>
</dbReference>
<sequence length="776" mass="86012">MIRTVFQLYILLFFLVIGTSIQAQDVKNIDVNTLPQSEIEKAKTMIKEANLSPEEAANLARQRGASEQQIREMQKRLLEETDTTNNVTDPFKEAAERTVQDDSAEFSSRESDLKKDLSIFGSYLFNSKNLTFEPSANLQTPANYEINIGDQMIINIWGNSQNNYQLSVNPNGQILIPDVGPVYIAGLTYLSAENKIKQRLTQIYADMAGDSPGTFAQINMGQLKAIRINIVGEVTTPGTYTLPATAAAFNALYLSGGPNEIGSFRNIRIIRNNKTVKDVDIYRFLIDADPSDNIQLKDNDVLFVPPVEKRVTITGQFQRNGIFELKESESLQDIIRFAGGYTEDAYQAKVQIHRKTQQLQQIIDVDFNNLATTALMNGDIISNTKVLDRFENRVTISGSVNRPGEYEWTPGMSLHDLIVKADSLAPDAFQNRGLINRENKDLTTTAIPFDVNEIMAGKSNILLQKEDVILIKSHFELKEMQNISVSGEVLAPGEFVWSKNMTLGDAIFLAKGFTEGADSTFIEVARRLSYQEASFLSDQLVHTFTLNMSRNLELKNNDASFKLKPYDQISVRRAPGFRNSGSAIIAGEVVYAGSFAISNKNQRISDLINLAEGITPQAFVEGATLNRYSDELGKEQVAIDLIDILRNPGGQSDLFLRDGDQLYVPEFMQTVKIGGNVQNPFSIAFEEGKNAKFYIDQCGGFSADAHRKKVYVQYANGATAIKKGFIIKTYPEVKAGSQVIVPQKPEKKPGNGQWLAIASVMASLAVSIATVVSLTN</sequence>
<dbReference type="Proteomes" id="UP001145087">
    <property type="component" value="Unassembled WGS sequence"/>
</dbReference>
<dbReference type="Pfam" id="PF10531">
    <property type="entry name" value="SLBB"/>
    <property type="match status" value="5"/>
</dbReference>
<gene>
    <name evidence="5" type="ORF">OU798_01925</name>
</gene>